<dbReference type="RefSeq" id="WP_186407720.1">
    <property type="nucleotide sequence ID" value="NZ_FLQX01000121.1"/>
</dbReference>
<dbReference type="Proteomes" id="UP000199169">
    <property type="component" value="Unassembled WGS sequence"/>
</dbReference>
<dbReference type="EMBL" id="FLQX01000121">
    <property type="protein sequence ID" value="SBT07476.1"/>
    <property type="molecule type" value="Genomic_DNA"/>
</dbReference>
<protein>
    <submittedName>
        <fullName evidence="2">Uncharacterized protein</fullName>
    </submittedName>
</protein>
<reference evidence="2 3" key="1">
    <citation type="submission" date="2016-06" db="EMBL/GenBank/DDBJ databases">
        <authorList>
            <person name="Kjaerup R.B."/>
            <person name="Dalgaard T.S."/>
            <person name="Juul-Madsen H.R."/>
        </authorList>
    </citation>
    <scope>NUCLEOTIDE SEQUENCE [LARGE SCALE GENOMIC DNA]</scope>
    <source>
        <strain evidence="2">3</strain>
    </source>
</reference>
<dbReference type="STRING" id="1860102.ACCAA_440002"/>
<evidence type="ECO:0000256" key="1">
    <source>
        <dbReference type="SAM" id="MobiDB-lite"/>
    </source>
</evidence>
<evidence type="ECO:0000313" key="2">
    <source>
        <dbReference type="EMBL" id="SBT07476.1"/>
    </source>
</evidence>
<keyword evidence="3" id="KW-1185">Reference proteome</keyword>
<name>A0A1A8XS06_9PROT</name>
<sequence length="172" mass="20856">MTLYGFDSRLSEDYERFLFIRQKGYIPFFQQYWLIEGVPSRLPEDYFDMDLNEMIRLTFYSNGQNWEKYLLWINTLYFQRYGRYYRPLFEILYRYNHKHRLEWFRMNPGFVSDELYQDHRDSVPELRGKLQHGVGLPPPRGLVQWLAREQPLSAPPTGDCPVPTEHPFSGQL</sequence>
<organism evidence="2 3">
    <name type="scientific">Candidatus Accumulibacter aalborgensis</name>
    <dbReference type="NCBI Taxonomy" id="1860102"/>
    <lineage>
        <taxon>Bacteria</taxon>
        <taxon>Pseudomonadati</taxon>
        <taxon>Pseudomonadota</taxon>
        <taxon>Betaproteobacteria</taxon>
        <taxon>Candidatus Accumulibacter</taxon>
    </lineage>
</organism>
<proteinExistence type="predicted"/>
<feature type="region of interest" description="Disordered" evidence="1">
    <location>
        <begin position="153"/>
        <end position="172"/>
    </location>
</feature>
<accession>A0A1A8XS06</accession>
<evidence type="ECO:0000313" key="3">
    <source>
        <dbReference type="Proteomes" id="UP000199169"/>
    </source>
</evidence>
<dbReference type="AlphaFoldDB" id="A0A1A8XS06"/>
<gene>
    <name evidence="2" type="ORF">ACCAA_440002</name>
</gene>